<comment type="caution">
    <text evidence="1">The sequence shown here is derived from an EMBL/GenBank/DDBJ whole genome shotgun (WGS) entry which is preliminary data.</text>
</comment>
<evidence type="ECO:0000313" key="1">
    <source>
        <dbReference type="EMBL" id="MDR6240741.1"/>
    </source>
</evidence>
<gene>
    <name evidence="1" type="ORF">HNQ88_003817</name>
</gene>
<organism evidence="1 2">
    <name type="scientific">Aureibacter tunicatorum</name>
    <dbReference type="NCBI Taxonomy" id="866807"/>
    <lineage>
        <taxon>Bacteria</taxon>
        <taxon>Pseudomonadati</taxon>
        <taxon>Bacteroidota</taxon>
        <taxon>Cytophagia</taxon>
        <taxon>Cytophagales</taxon>
        <taxon>Persicobacteraceae</taxon>
        <taxon>Aureibacter</taxon>
    </lineage>
</organism>
<dbReference type="RefSeq" id="WP_309940918.1">
    <property type="nucleotide sequence ID" value="NZ_AP025306.1"/>
</dbReference>
<reference evidence="1" key="1">
    <citation type="submission" date="2023-07" db="EMBL/GenBank/DDBJ databases">
        <title>Genomic Encyclopedia of Type Strains, Phase IV (KMG-IV): sequencing the most valuable type-strain genomes for metagenomic binning, comparative biology and taxonomic classification.</title>
        <authorList>
            <person name="Goeker M."/>
        </authorList>
    </citation>
    <scope>NUCLEOTIDE SEQUENCE</scope>
    <source>
        <strain evidence="1">DSM 26174</strain>
    </source>
</reference>
<name>A0AAE3XMP5_9BACT</name>
<dbReference type="Proteomes" id="UP001185092">
    <property type="component" value="Unassembled WGS sequence"/>
</dbReference>
<keyword evidence="2" id="KW-1185">Reference proteome</keyword>
<dbReference type="EMBL" id="JAVDQD010000005">
    <property type="protein sequence ID" value="MDR6240741.1"/>
    <property type="molecule type" value="Genomic_DNA"/>
</dbReference>
<evidence type="ECO:0000313" key="2">
    <source>
        <dbReference type="Proteomes" id="UP001185092"/>
    </source>
</evidence>
<protein>
    <submittedName>
        <fullName evidence="1">Uncharacterized protein</fullName>
    </submittedName>
</protein>
<sequence length="491" mass="57193">MRDFQYIKGLRSNIKSNTRERSIDKVPPSFKMPLQCMRLDIPSDEWYASYVRNPDYKRRFDHCASRRGILLPSGSDYPHLTIDYDSKTSVDNHKFVSLSVSEIHYSPSRDASRYVFVEDPLHKVFYPDEKTAQLPDLALVMQRSSQWLRKAGIPLVIDSKTKLSAKHKPKEESCSTLSSMDLVDEMEGLTLESSSTVLKSKPSKKKKKKHAGQIKVDDYLDPEYWERDIGFIDIPALAGLSKFADIPDRSYERSFVPLVGKFDAQTTNIVSKSYERFMACKKKNEAEIRRCLYHPEKLQSDAQMLKLFDAIKESYEPPKIPKWNSFSLQDVIPYGMDRMKQSGLDDLFLNTCIKLSLTKTPILLTELQSEEAYVQAFTLGNFLFVMAEKRGDIHFQNLAKVWMEQVDATWHGVPEQYHLAHGVKEYEWDKLDEVFAFFESYWDQMLGYFLHMRRKLLTLVNQYFTLSKEKKLALNQRTFGEWDEVESAIFE</sequence>
<dbReference type="AlphaFoldDB" id="A0AAE3XMP5"/>
<accession>A0AAE3XMP5</accession>
<proteinExistence type="predicted"/>